<keyword evidence="2" id="KW-1185">Reference proteome</keyword>
<organism evidence="1 2">
    <name type="scientific">Penicillium cosmopolitanum</name>
    <dbReference type="NCBI Taxonomy" id="1131564"/>
    <lineage>
        <taxon>Eukaryota</taxon>
        <taxon>Fungi</taxon>
        <taxon>Dikarya</taxon>
        <taxon>Ascomycota</taxon>
        <taxon>Pezizomycotina</taxon>
        <taxon>Eurotiomycetes</taxon>
        <taxon>Eurotiomycetidae</taxon>
        <taxon>Eurotiales</taxon>
        <taxon>Aspergillaceae</taxon>
        <taxon>Penicillium</taxon>
    </lineage>
</organism>
<gene>
    <name evidence="1" type="ORF">N7509_012099</name>
</gene>
<evidence type="ECO:0000313" key="1">
    <source>
        <dbReference type="EMBL" id="KAJ5378980.1"/>
    </source>
</evidence>
<name>A0A9W9SIF1_9EURO</name>
<proteinExistence type="predicted"/>
<dbReference type="RefSeq" id="XP_056482766.1">
    <property type="nucleotide sequence ID" value="XM_056636736.1"/>
</dbReference>
<dbReference type="GeneID" id="81375716"/>
<reference evidence="1" key="2">
    <citation type="journal article" date="2023" name="IMA Fungus">
        <title>Comparative genomic study of the Penicillium genus elucidates a diverse pangenome and 15 lateral gene transfer events.</title>
        <authorList>
            <person name="Petersen C."/>
            <person name="Sorensen T."/>
            <person name="Nielsen M.R."/>
            <person name="Sondergaard T.E."/>
            <person name="Sorensen J.L."/>
            <person name="Fitzpatrick D.A."/>
            <person name="Frisvad J.C."/>
            <person name="Nielsen K.L."/>
        </authorList>
    </citation>
    <scope>NUCLEOTIDE SEQUENCE</scope>
    <source>
        <strain evidence="1">IBT 29677</strain>
    </source>
</reference>
<reference evidence="1" key="1">
    <citation type="submission" date="2022-12" db="EMBL/GenBank/DDBJ databases">
        <authorList>
            <person name="Petersen C."/>
        </authorList>
    </citation>
    <scope>NUCLEOTIDE SEQUENCE</scope>
    <source>
        <strain evidence="1">IBT 29677</strain>
    </source>
</reference>
<dbReference type="Proteomes" id="UP001147747">
    <property type="component" value="Unassembled WGS sequence"/>
</dbReference>
<dbReference type="EMBL" id="JAPZBU010000011">
    <property type="protein sequence ID" value="KAJ5378980.1"/>
    <property type="molecule type" value="Genomic_DNA"/>
</dbReference>
<comment type="caution">
    <text evidence="1">The sequence shown here is derived from an EMBL/GenBank/DDBJ whole genome shotgun (WGS) entry which is preliminary data.</text>
</comment>
<accession>A0A9W9SIF1</accession>
<protein>
    <submittedName>
        <fullName evidence="1">Uncharacterized protein</fullName>
    </submittedName>
</protein>
<sequence>MRDPRPAEADSAETKGGDERISITGWAVHLTHACSANASWPCTRYSRPMYSAASLSLAAELAMTSWNMLAQCPGTPCLRDKIAICNCPLRVG</sequence>
<evidence type="ECO:0000313" key="2">
    <source>
        <dbReference type="Proteomes" id="UP001147747"/>
    </source>
</evidence>
<dbReference type="AlphaFoldDB" id="A0A9W9SIF1"/>